<evidence type="ECO:0000313" key="1">
    <source>
        <dbReference type="EMBL" id="KAL3567632.1"/>
    </source>
</evidence>
<evidence type="ECO:0000313" key="2">
    <source>
        <dbReference type="Proteomes" id="UP000309997"/>
    </source>
</evidence>
<accession>A0ACC4AN48</accession>
<comment type="caution">
    <text evidence="1">The sequence shown here is derived from an EMBL/GenBank/DDBJ whole genome shotgun (WGS) entry which is preliminary data.</text>
</comment>
<name>A0ACC4AN48_POPAL</name>
<keyword evidence="2" id="KW-1185">Reference proteome</keyword>
<proteinExistence type="predicted"/>
<gene>
    <name evidence="1" type="ORF">D5086_030283</name>
</gene>
<sequence>MESLRRKRKGLEILPSSGKSLPPLTVILSHFSLGDYSRQRKKCKEGEDKEVVGSSRSVVKGVFTVPPCRSVSADPSCRGLKRKIGCIDAATQLGRKKKIEEEYDLGAYIGRGKFGSVVLCRSKVTGEVFACKMLRKGEELVHREVEIMQHLSGHPGVVTLKAVYEDIESFYLVMELCPEGRLLDKMAKERQYPEHRAANILKEVVSVIKYCHDMGVVHRDIKPENILLATSGQMKLADFGLAVRMSNGQSLRGAVGSPAYVAPEVLAGDYSEKVDIWSAGVLLHALLVGVLPFQGDSLEAVFEAIKKVNLDFKSELWESVSQPARDLIAHMLTRDVSARLTADEILGHPWIVFYTEPTQKELTPKSKFQDHVTLTSQQLTLATELESDRSKITANGFLSDDCSPLLSSDCSKSRLEEHDCGLIDALTAAISRVRISEPKRSSVKMLTQLPGIAIVSCNWNSKTTVAGDFLQLREGTKDHNNKTTFQVKGSALCVSLFTLYHIQSLHAGTTSSPPWSFVHQWERVTNCTQEHESKAEKLRQSVTFLPLKDLRYADKALQEALPFNATILKGLTFVSYNHYNYDNIWHGLSAMVPFVAWHIRNGCESPSRWILYHWGELRFEMGPWLRTLTEATFGGAPYTETFEGVDDGQPLCFEKAVVMRHNEGGMSRDRRTETYDLMRCKARMYCNVSSEGRIPEVNKQGLPVIGMTLFMRTGPRSFTNESAVIGIFEKECAKVDGCRLMVAYSNNLTFCEQVKMMSLTDILVSPHGAQLTNMFLMDKNSSVMEFFPKGWLKLAGVGQYVYHWIASWSGMRHQGAWRDPNGDECPYAEDDRRCMSIYKSGKIGFNETYFSEWARDVLDEVKIRKLEEAASKTIASTSACACG</sequence>
<protein>
    <submittedName>
        <fullName evidence="1">Uncharacterized protein</fullName>
    </submittedName>
</protein>
<organism evidence="1 2">
    <name type="scientific">Populus alba</name>
    <name type="common">White poplar</name>
    <dbReference type="NCBI Taxonomy" id="43335"/>
    <lineage>
        <taxon>Eukaryota</taxon>
        <taxon>Viridiplantae</taxon>
        <taxon>Streptophyta</taxon>
        <taxon>Embryophyta</taxon>
        <taxon>Tracheophyta</taxon>
        <taxon>Spermatophyta</taxon>
        <taxon>Magnoliopsida</taxon>
        <taxon>eudicotyledons</taxon>
        <taxon>Gunneridae</taxon>
        <taxon>Pentapetalae</taxon>
        <taxon>rosids</taxon>
        <taxon>fabids</taxon>
        <taxon>Malpighiales</taxon>
        <taxon>Salicaceae</taxon>
        <taxon>Saliceae</taxon>
        <taxon>Populus</taxon>
    </lineage>
</organism>
<dbReference type="EMBL" id="RCHU02000017">
    <property type="protein sequence ID" value="KAL3567632.1"/>
    <property type="molecule type" value="Genomic_DNA"/>
</dbReference>
<reference evidence="1 2" key="1">
    <citation type="journal article" date="2024" name="Plant Biotechnol. J.">
        <title>Genome and CRISPR/Cas9 system of a widespread forest tree (Populus alba) in the world.</title>
        <authorList>
            <person name="Liu Y.J."/>
            <person name="Jiang P.F."/>
            <person name="Han X.M."/>
            <person name="Li X.Y."/>
            <person name="Wang H.M."/>
            <person name="Wang Y.J."/>
            <person name="Wang X.X."/>
            <person name="Zeng Q.Y."/>
        </authorList>
    </citation>
    <scope>NUCLEOTIDE SEQUENCE [LARGE SCALE GENOMIC DNA]</scope>
    <source>
        <strain evidence="2">cv. PAL-ZL1</strain>
    </source>
</reference>
<dbReference type="Proteomes" id="UP000309997">
    <property type="component" value="Unassembled WGS sequence"/>
</dbReference>